<protein>
    <submittedName>
        <fullName evidence="9">Uncharacterized protein</fullName>
    </submittedName>
</protein>
<evidence type="ECO:0000259" key="7">
    <source>
        <dbReference type="Pfam" id="PF04108"/>
    </source>
</evidence>
<evidence type="ECO:0000256" key="4">
    <source>
        <dbReference type="ARBA" id="ARBA00023054"/>
    </source>
</evidence>
<feature type="region of interest" description="Disordered" evidence="6">
    <location>
        <begin position="531"/>
        <end position="552"/>
    </location>
</feature>
<evidence type="ECO:0000256" key="3">
    <source>
        <dbReference type="ARBA" id="ARBA00023006"/>
    </source>
</evidence>
<proteinExistence type="predicted"/>
<keyword evidence="4 5" id="KW-0175">Coiled coil</keyword>
<evidence type="ECO:0000256" key="5">
    <source>
        <dbReference type="SAM" id="Coils"/>
    </source>
</evidence>
<evidence type="ECO:0000313" key="9">
    <source>
        <dbReference type="EMBL" id="MBA4672992.1"/>
    </source>
</evidence>
<feature type="region of interest" description="Disordered" evidence="6">
    <location>
        <begin position="93"/>
        <end position="123"/>
    </location>
</feature>
<feature type="compositionally biased region" description="Low complexity" evidence="6">
    <location>
        <begin position="540"/>
        <end position="552"/>
    </location>
</feature>
<dbReference type="Pfam" id="PF04108">
    <property type="entry name" value="ATG17_like"/>
    <property type="match status" value="1"/>
</dbReference>
<dbReference type="PANTHER" id="PTHR13222:SF1">
    <property type="entry name" value="RB1-INDUCIBLE COILED-COIL PROTEIN 1"/>
    <property type="match status" value="1"/>
</dbReference>
<sequence>MSLNASGGLVHGGKLLIHIAENGHSFELDCDESTLVEAVQRFTETMAGIQLNDQLLLCGDSKLESHEPLGVYKLPSDEQEVFCFNKARLQNNAVPPPPEQVEIHDIAEPPSPSSTQDPHPLDTAMDPALKALPSYERQFRYHYHCGYAIHGQTMRKIEICRRLLREQKVQERAVEIARRNLDRFFRMLNQTYMDFLKCYSQQHRMHSDLLINYPRDIEKLRSCKLHPALQTPTRKCLLDLVKEENLRKWLENCSCSHKQFENKVSQFKHVYGKLKHDVEDLFSSRASLPIRDLELMIKEHDRHVKEQRSIMESLSKDVSTVKKLVDECLSSQLSSSLRPHDAVSALGPMYDVHDRSHLPKMRACDRSISDLLEFCTSKKNEMNVFVHSYMQKIAYIQHAIKDVRLQFNAFSEAIKRQDAVFEGLNVVHNIGRAYRACLSEVVRRKACMKLYMGMAGQLAEKLATKRAEEMMRRELFLKEQSLYMPRDMLNAMGLFDTPSQCDVHIAPFDNSLLDIDLGDIDRYAPQSLVGLPFKSEKQRPSPSMSSSGSLTSDVDVNANVATEEHGSEDLLGEGELVEIAGTSKLEVENAKLKADLASAIATICFFGPEAEYGSLDDSNLDNLLKNAAEKTAEALQQKDEYIKHLESMLKAKQSQCQSYEKRIEELAQQLSEKYMQGRKSLGNNDGRYSPKVDDCRSEILDQGEGPLPSRPGELMDDVSSTSDIAGVKEGLSPWSTGKLPEGIDENMTDSSGMLNPHLDSSMMDPQRDEQQLEEKDEDKMVGQCETGTSAVVPAEAPASTNLDTKVDANLVLELRRALEDKTNKLTETECSLKSTLEEIASLGLELESCRKLLDESQMNCAHLENCLHEARQEAQTHLCAADRRASEYNTLRASAVKMRGLFERLRSCVNASGGVSGFAEALRSLAQSLASSANDSEEDGMAEFRACIKVLADKVCILSRQRAELLDRYSKAEAANRRLTEELEERKELVKALYTKHQLEKQANKEKISFSRFEVHEIAAFVLNSLGHYEAISRNCPNYYLSAESVALFTDHLPARPSYIIGQIVHIERRIVKAPIGAPRPGGDLADCPASSSSPSDSTGNRLNLNPGVGLNPFGLPLGCEYFVVTVAMLPDTAIHSPPSS</sequence>
<dbReference type="GO" id="GO:0034517">
    <property type="term" value="P:ribophagy"/>
    <property type="evidence" value="ECO:0007669"/>
    <property type="project" value="TreeGrafter"/>
</dbReference>
<evidence type="ECO:0000259" key="8">
    <source>
        <dbReference type="Pfam" id="PF10377"/>
    </source>
</evidence>
<dbReference type="InterPro" id="IPR019460">
    <property type="entry name" value="Atg11_C"/>
</dbReference>
<dbReference type="GO" id="GO:0061709">
    <property type="term" value="P:reticulophagy"/>
    <property type="evidence" value="ECO:0007669"/>
    <property type="project" value="TreeGrafter"/>
</dbReference>
<organism evidence="9">
    <name type="scientific">Opuntia streptacantha</name>
    <name type="common">Prickly pear cactus</name>
    <name type="synonym">Opuntia cardona</name>
    <dbReference type="NCBI Taxonomy" id="393608"/>
    <lineage>
        <taxon>Eukaryota</taxon>
        <taxon>Viridiplantae</taxon>
        <taxon>Streptophyta</taxon>
        <taxon>Embryophyta</taxon>
        <taxon>Tracheophyta</taxon>
        <taxon>Spermatophyta</taxon>
        <taxon>Magnoliopsida</taxon>
        <taxon>eudicotyledons</taxon>
        <taxon>Gunneridae</taxon>
        <taxon>Pentapetalae</taxon>
        <taxon>Caryophyllales</taxon>
        <taxon>Cactineae</taxon>
        <taxon>Cactaceae</taxon>
        <taxon>Opuntioideae</taxon>
        <taxon>Opuntia</taxon>
    </lineage>
</organism>
<feature type="domain" description="Autophagy-related protein 11 C-terminal" evidence="8">
    <location>
        <begin position="967"/>
        <end position="1129"/>
    </location>
</feature>
<feature type="domain" description="Autophagy protein ATG17-like" evidence="7">
    <location>
        <begin position="155"/>
        <end position="481"/>
    </location>
</feature>
<feature type="compositionally biased region" description="Basic and acidic residues" evidence="6">
    <location>
        <begin position="765"/>
        <end position="780"/>
    </location>
</feature>
<feature type="region of interest" description="Disordered" evidence="6">
    <location>
        <begin position="1083"/>
        <end position="1102"/>
    </location>
</feature>
<feature type="region of interest" description="Disordered" evidence="6">
    <location>
        <begin position="758"/>
        <end position="781"/>
    </location>
</feature>
<name>A0A7C9ANP4_OPUST</name>
<dbReference type="InterPro" id="IPR045326">
    <property type="entry name" value="ATG17-like_dom"/>
</dbReference>
<dbReference type="GO" id="GO:0015031">
    <property type="term" value="P:protein transport"/>
    <property type="evidence" value="ECO:0007669"/>
    <property type="project" value="UniProtKB-KW"/>
</dbReference>
<feature type="compositionally biased region" description="Low complexity" evidence="6">
    <location>
        <begin position="1086"/>
        <end position="1098"/>
    </location>
</feature>
<reference evidence="9" key="2">
    <citation type="submission" date="2020-07" db="EMBL/GenBank/DDBJ databases">
        <authorList>
            <person name="Vera ALvarez R."/>
            <person name="Arias-Moreno D.M."/>
            <person name="Jimenez-Jacinto V."/>
            <person name="Jimenez-Bremont J.F."/>
            <person name="Swaminathan K."/>
            <person name="Moose S.P."/>
            <person name="Guerrero-Gonzalez M.L."/>
            <person name="Marino-Ramirez L."/>
            <person name="Landsman D."/>
            <person name="Rodriguez-Kessler M."/>
            <person name="Delgado-Sanchez P."/>
        </authorList>
    </citation>
    <scope>NUCLEOTIDE SEQUENCE</scope>
    <source>
        <tissue evidence="9">Cladode</tissue>
    </source>
</reference>
<feature type="coiled-coil region" evidence="5">
    <location>
        <begin position="818"/>
        <end position="873"/>
    </location>
</feature>
<feature type="coiled-coil region" evidence="5">
    <location>
        <begin position="620"/>
        <end position="676"/>
    </location>
</feature>
<reference evidence="9" key="1">
    <citation type="journal article" date="2013" name="J. Plant Res.">
        <title>Effect of fungi and light on seed germination of three Opuntia species from semiarid lands of central Mexico.</title>
        <authorList>
            <person name="Delgado-Sanchez P."/>
            <person name="Jimenez-Bremont J.F."/>
            <person name="Guerrero-Gonzalez Mde L."/>
            <person name="Flores J."/>
        </authorList>
    </citation>
    <scope>NUCLEOTIDE SEQUENCE</scope>
    <source>
        <tissue evidence="9">Cladode</tissue>
    </source>
</reference>
<dbReference type="InterPro" id="IPR040040">
    <property type="entry name" value="ATG11"/>
</dbReference>
<dbReference type="GO" id="GO:0000045">
    <property type="term" value="P:autophagosome assembly"/>
    <property type="evidence" value="ECO:0007669"/>
    <property type="project" value="InterPro"/>
</dbReference>
<accession>A0A7C9ANP4</accession>
<keyword evidence="2" id="KW-0653">Protein transport</keyword>
<dbReference type="AlphaFoldDB" id="A0A7C9ANP4"/>
<dbReference type="GO" id="GO:0060090">
    <property type="term" value="F:molecular adaptor activity"/>
    <property type="evidence" value="ECO:0007669"/>
    <property type="project" value="TreeGrafter"/>
</dbReference>
<feature type="coiled-coil region" evidence="5">
    <location>
        <begin position="962"/>
        <end position="996"/>
    </location>
</feature>
<dbReference type="GO" id="GO:0034045">
    <property type="term" value="C:phagophore assembly site membrane"/>
    <property type="evidence" value="ECO:0007669"/>
    <property type="project" value="TreeGrafter"/>
</dbReference>
<dbReference type="GO" id="GO:1990316">
    <property type="term" value="C:Atg1/ULK1 kinase complex"/>
    <property type="evidence" value="ECO:0007669"/>
    <property type="project" value="TreeGrafter"/>
</dbReference>
<dbReference type="GO" id="GO:0034727">
    <property type="term" value="P:piecemeal microautophagy of the nucleus"/>
    <property type="evidence" value="ECO:0007669"/>
    <property type="project" value="TreeGrafter"/>
</dbReference>
<evidence type="ECO:0000256" key="1">
    <source>
        <dbReference type="ARBA" id="ARBA00022448"/>
    </source>
</evidence>
<dbReference type="PANTHER" id="PTHR13222">
    <property type="entry name" value="RB1-INDUCIBLE COILED-COIL"/>
    <property type="match status" value="1"/>
</dbReference>
<dbReference type="Pfam" id="PF10377">
    <property type="entry name" value="ATG11"/>
    <property type="match status" value="1"/>
</dbReference>
<keyword evidence="3" id="KW-0072">Autophagy</keyword>
<evidence type="ECO:0000256" key="2">
    <source>
        <dbReference type="ARBA" id="ARBA00022927"/>
    </source>
</evidence>
<dbReference type="GO" id="GO:0000422">
    <property type="term" value="P:autophagy of mitochondrion"/>
    <property type="evidence" value="ECO:0007669"/>
    <property type="project" value="TreeGrafter"/>
</dbReference>
<evidence type="ECO:0000256" key="6">
    <source>
        <dbReference type="SAM" id="MobiDB-lite"/>
    </source>
</evidence>
<dbReference type="GO" id="GO:0019901">
    <property type="term" value="F:protein kinase binding"/>
    <property type="evidence" value="ECO:0007669"/>
    <property type="project" value="TreeGrafter"/>
</dbReference>
<keyword evidence="1" id="KW-0813">Transport</keyword>
<dbReference type="EMBL" id="GISG01257205">
    <property type="protein sequence ID" value="MBA4672992.1"/>
    <property type="molecule type" value="Transcribed_RNA"/>
</dbReference>